<dbReference type="Proteomes" id="UP000054248">
    <property type="component" value="Unassembled WGS sequence"/>
</dbReference>
<dbReference type="InterPro" id="IPR019261">
    <property type="entry name" value="PARG_cat_microbial"/>
</dbReference>
<dbReference type="STRING" id="1051891.A0A0C3QIG8"/>
<feature type="domain" description="Microbial-type PARG catalytic" evidence="2">
    <location>
        <begin position="67"/>
        <end position="236"/>
    </location>
</feature>
<feature type="compositionally biased region" description="Low complexity" evidence="1">
    <location>
        <begin position="116"/>
        <end position="128"/>
    </location>
</feature>
<evidence type="ECO:0000256" key="1">
    <source>
        <dbReference type="SAM" id="MobiDB-lite"/>
    </source>
</evidence>
<feature type="compositionally biased region" description="Basic and acidic residues" evidence="1">
    <location>
        <begin position="100"/>
        <end position="114"/>
    </location>
</feature>
<dbReference type="AlphaFoldDB" id="A0A0C3QIG8"/>
<feature type="region of interest" description="Disordered" evidence="1">
    <location>
        <begin position="1"/>
        <end position="61"/>
    </location>
</feature>
<evidence type="ECO:0000313" key="3">
    <source>
        <dbReference type="EMBL" id="KIO31835.1"/>
    </source>
</evidence>
<evidence type="ECO:0000259" key="2">
    <source>
        <dbReference type="Pfam" id="PF10021"/>
    </source>
</evidence>
<feature type="region of interest" description="Disordered" evidence="1">
    <location>
        <begin position="99"/>
        <end position="128"/>
    </location>
</feature>
<accession>A0A0C3QIG8</accession>
<dbReference type="EMBL" id="KN822959">
    <property type="protein sequence ID" value="KIO31835.1"/>
    <property type="molecule type" value="Genomic_DNA"/>
</dbReference>
<dbReference type="InterPro" id="IPR012664">
    <property type="entry name" value="CHP02452"/>
</dbReference>
<dbReference type="OrthoDB" id="9985428at2759"/>
<proteinExistence type="predicted"/>
<dbReference type="NCBIfam" id="TIGR02452">
    <property type="entry name" value="TIGR02452 family protein"/>
    <property type="match status" value="1"/>
</dbReference>
<dbReference type="PANTHER" id="PTHR35596">
    <property type="entry name" value="DUF2263 DOMAIN-CONTAINING PROTEIN"/>
    <property type="match status" value="1"/>
</dbReference>
<dbReference type="Gene3D" id="3.40.220.10">
    <property type="entry name" value="Leucine Aminopeptidase, subunit E, domain 1"/>
    <property type="match status" value="1"/>
</dbReference>
<evidence type="ECO:0000313" key="4">
    <source>
        <dbReference type="Proteomes" id="UP000054248"/>
    </source>
</evidence>
<feature type="compositionally biased region" description="Polar residues" evidence="1">
    <location>
        <begin position="31"/>
        <end position="40"/>
    </location>
</feature>
<gene>
    <name evidence="3" type="ORF">M407DRAFT_19107</name>
</gene>
<dbReference type="HOGENOM" id="CLU_024412_4_0_1"/>
<keyword evidence="4" id="KW-1185">Reference proteome</keyword>
<sequence length="375" mass="40826">MSALPLPQSARRGGQRIQRKTASISGPPPATGQTTRQRQLPDTYFDVPRGSNTRRDEPKDPLQVVGEDTILAIQQGGYQTPDGRRQTIAEACQQLCGSDTRFHPSDNPTLDRWRMSPTTPAGAASSSSHDTIDIHFRLQSTLSAAREWAWSARAPYERIGVLSCAHPTIPGGGFNATGGAFKSQEASLNRASNLSYALFSPTAAAFYSFHKTDQGVNNGFYSNAMVYARDVTLIRDDFHEWAFPLKVDVVNATPVDANDVKRMLVKQGGMPKETMRKLVTEALEERMGRILRLFELEGDNVLILTGFGAGACGNPMSTIARIWAKLLGPGGRFYGKFANVIFAIPSDMPFHEFSSSFNAAIARSSAPDGQPPVST</sequence>
<reference evidence="3 4" key="1">
    <citation type="submission" date="2014-04" db="EMBL/GenBank/DDBJ databases">
        <authorList>
            <consortium name="DOE Joint Genome Institute"/>
            <person name="Kuo A."/>
            <person name="Girlanda M."/>
            <person name="Perotto S."/>
            <person name="Kohler A."/>
            <person name="Nagy L.G."/>
            <person name="Floudas D."/>
            <person name="Copeland A."/>
            <person name="Barry K.W."/>
            <person name="Cichocki N."/>
            <person name="Veneault-Fourrey C."/>
            <person name="LaButti K."/>
            <person name="Lindquist E.A."/>
            <person name="Lipzen A."/>
            <person name="Lundell T."/>
            <person name="Morin E."/>
            <person name="Murat C."/>
            <person name="Sun H."/>
            <person name="Tunlid A."/>
            <person name="Henrissat B."/>
            <person name="Grigoriev I.V."/>
            <person name="Hibbett D.S."/>
            <person name="Martin F."/>
            <person name="Nordberg H.P."/>
            <person name="Cantor M.N."/>
            <person name="Hua S.X."/>
        </authorList>
    </citation>
    <scope>NUCLEOTIDE SEQUENCE [LARGE SCALE GENOMIC DNA]</scope>
    <source>
        <strain evidence="3 4">MUT 4182</strain>
    </source>
</reference>
<organism evidence="3 4">
    <name type="scientific">Tulasnella calospora MUT 4182</name>
    <dbReference type="NCBI Taxonomy" id="1051891"/>
    <lineage>
        <taxon>Eukaryota</taxon>
        <taxon>Fungi</taxon>
        <taxon>Dikarya</taxon>
        <taxon>Basidiomycota</taxon>
        <taxon>Agaricomycotina</taxon>
        <taxon>Agaricomycetes</taxon>
        <taxon>Cantharellales</taxon>
        <taxon>Tulasnellaceae</taxon>
        <taxon>Tulasnella</taxon>
    </lineage>
</organism>
<name>A0A0C3QIG8_9AGAM</name>
<dbReference type="InterPro" id="IPR043472">
    <property type="entry name" value="Macro_dom-like"/>
</dbReference>
<dbReference type="PANTHER" id="PTHR35596:SF1">
    <property type="entry name" value="MICROBIAL-TYPE PARG CATALYTIC DOMAIN-CONTAINING PROTEIN"/>
    <property type="match status" value="1"/>
</dbReference>
<protein>
    <recommendedName>
        <fullName evidence="2">Microbial-type PARG catalytic domain-containing protein</fullName>
    </recommendedName>
</protein>
<reference evidence="4" key="2">
    <citation type="submission" date="2015-01" db="EMBL/GenBank/DDBJ databases">
        <title>Evolutionary Origins and Diversification of the Mycorrhizal Mutualists.</title>
        <authorList>
            <consortium name="DOE Joint Genome Institute"/>
            <consortium name="Mycorrhizal Genomics Consortium"/>
            <person name="Kohler A."/>
            <person name="Kuo A."/>
            <person name="Nagy L.G."/>
            <person name="Floudas D."/>
            <person name="Copeland A."/>
            <person name="Barry K.W."/>
            <person name="Cichocki N."/>
            <person name="Veneault-Fourrey C."/>
            <person name="LaButti K."/>
            <person name="Lindquist E.A."/>
            <person name="Lipzen A."/>
            <person name="Lundell T."/>
            <person name="Morin E."/>
            <person name="Murat C."/>
            <person name="Riley R."/>
            <person name="Ohm R."/>
            <person name="Sun H."/>
            <person name="Tunlid A."/>
            <person name="Henrissat B."/>
            <person name="Grigoriev I.V."/>
            <person name="Hibbett D.S."/>
            <person name="Martin F."/>
        </authorList>
    </citation>
    <scope>NUCLEOTIDE SEQUENCE [LARGE SCALE GENOMIC DNA]</scope>
    <source>
        <strain evidence="4">MUT 4182</strain>
    </source>
</reference>
<dbReference type="Pfam" id="PF10021">
    <property type="entry name" value="PARG_cat_microb"/>
    <property type="match status" value="1"/>
</dbReference>